<sequence>MESPPPLLCHSKSAFKQSTYTPRSTHMMSSPTLPPELLLLIVDAVMPPNPHLLFPASNSTTRTLLALTKVSRATHAQATRLLRERCMFVDSSRRLADILRCMPRLVPSLPPVLSLRHISELYIAPFRDTLDDLPTAQWVRELFCEVSGTLRRLVVQMPFASLHPMDDHLSVRQTLREGFEKLLKLEEFTCLEEYPMSTFSTYETNVWRWWPELKRLVLFSAPLDNPRLWDDIAALPELEHVVLARPVHLDAVNIKDEYFQKLPSDDMRRRRDITVVLMDLAYELGTVRTEKWQEIDPEENMTVEAFEVPLSFYMDDSPLETVSQWARRSALDGSIWELDGQRVDPEEVKVGENK</sequence>
<gene>
    <name evidence="1" type="ORF">TGAMA5MH_05317</name>
</gene>
<evidence type="ECO:0000313" key="1">
    <source>
        <dbReference type="EMBL" id="PNP42576.1"/>
    </source>
</evidence>
<accession>A0A2K0TAM4</accession>
<dbReference type="AlphaFoldDB" id="A0A2K0TAM4"/>
<dbReference type="Proteomes" id="UP000236546">
    <property type="component" value="Unassembled WGS sequence"/>
</dbReference>
<organism evidence="1 2">
    <name type="scientific">Trichoderma gamsii</name>
    <dbReference type="NCBI Taxonomy" id="398673"/>
    <lineage>
        <taxon>Eukaryota</taxon>
        <taxon>Fungi</taxon>
        <taxon>Dikarya</taxon>
        <taxon>Ascomycota</taxon>
        <taxon>Pezizomycotina</taxon>
        <taxon>Sordariomycetes</taxon>
        <taxon>Hypocreomycetidae</taxon>
        <taxon>Hypocreales</taxon>
        <taxon>Hypocreaceae</taxon>
        <taxon>Trichoderma</taxon>
    </lineage>
</organism>
<reference evidence="1 2" key="1">
    <citation type="submission" date="2017-02" db="EMBL/GenBank/DDBJ databases">
        <title>Genomes of Trichoderma spp. with biocontrol activity.</title>
        <authorList>
            <person name="Gardiner D."/>
            <person name="Kazan K."/>
            <person name="Vos C."/>
            <person name="Harvey P."/>
        </authorList>
    </citation>
    <scope>NUCLEOTIDE SEQUENCE [LARGE SCALE GENOMIC DNA]</scope>
    <source>
        <strain evidence="1 2">A5MH</strain>
    </source>
</reference>
<protein>
    <submittedName>
        <fullName evidence="1">Uncharacterized protein</fullName>
    </submittedName>
</protein>
<name>A0A2K0TAM4_9HYPO</name>
<dbReference type="OrthoDB" id="6365676at2759"/>
<evidence type="ECO:0000313" key="2">
    <source>
        <dbReference type="Proteomes" id="UP000236546"/>
    </source>
</evidence>
<comment type="caution">
    <text evidence="1">The sequence shown here is derived from an EMBL/GenBank/DDBJ whole genome shotgun (WGS) entry which is preliminary data.</text>
</comment>
<proteinExistence type="predicted"/>
<dbReference type="EMBL" id="MTYH01000050">
    <property type="protein sequence ID" value="PNP42576.1"/>
    <property type="molecule type" value="Genomic_DNA"/>
</dbReference>